<evidence type="ECO:0000313" key="4">
    <source>
        <dbReference type="Proteomes" id="UP000077255"/>
    </source>
</evidence>
<dbReference type="OrthoDB" id="6047015at2"/>
<evidence type="ECO:0000256" key="2">
    <source>
        <dbReference type="SAM" id="SignalP"/>
    </source>
</evidence>
<dbReference type="EMBL" id="CP014841">
    <property type="protein sequence ID" value="AND69944.1"/>
    <property type="molecule type" value="Genomic_DNA"/>
</dbReference>
<keyword evidence="2" id="KW-0732">Signal</keyword>
<dbReference type="Proteomes" id="UP000077255">
    <property type="component" value="Chromosome"/>
</dbReference>
<dbReference type="PROSITE" id="PS51257">
    <property type="entry name" value="PROKAR_LIPOPROTEIN"/>
    <property type="match status" value="1"/>
</dbReference>
<feature type="signal peptide" evidence="2">
    <location>
        <begin position="1"/>
        <end position="20"/>
    </location>
</feature>
<dbReference type="KEGG" id="dtx:ATSB10_24900"/>
<feature type="region of interest" description="Disordered" evidence="1">
    <location>
        <begin position="145"/>
        <end position="164"/>
    </location>
</feature>
<dbReference type="Pfam" id="PF20101">
    <property type="entry name" value="DUF6491"/>
    <property type="match status" value="1"/>
</dbReference>
<evidence type="ECO:0000313" key="3">
    <source>
        <dbReference type="EMBL" id="AND69944.1"/>
    </source>
</evidence>
<dbReference type="AlphaFoldDB" id="A0A160N2T3"/>
<sequence length="164" mass="18098">MKHLRILAWLALPMTLGACASLSGRPSDQQRRADYEAAAGPAQNSFLFYNSLWSWEPLGTDRVVVYARPKQAWLLDVPGCIDLPFTNTIGLTSNLHRVSVGFDKVLTGRGGFGIDRVQAGRSGIPCTITRIRPVDVTKLKQAEVERRPVEEKPRDSATVQPSKP</sequence>
<gene>
    <name evidence="3" type="ORF">ATSB10_24900</name>
</gene>
<feature type="chain" id="PRO_5007817675" description="Lipoprotein" evidence="2">
    <location>
        <begin position="21"/>
        <end position="164"/>
    </location>
</feature>
<reference evidence="3 4" key="1">
    <citation type="submission" date="2016-02" db="EMBL/GenBank/DDBJ databases">
        <title>Complete genome sequencing and analysis of ATSB10, Dyella thiooxydans isolated from rhizosphere soil of sunflower (Helianthus annuus L.).</title>
        <authorList>
            <person name="Lee Y."/>
            <person name="Hwangbo K."/>
            <person name="Chung H."/>
            <person name="Yoo J."/>
            <person name="Kim K.Y."/>
            <person name="Sa T.M."/>
            <person name="Um Y."/>
            <person name="Madhaiyan M."/>
        </authorList>
    </citation>
    <scope>NUCLEOTIDE SEQUENCE [LARGE SCALE GENOMIC DNA]</scope>
    <source>
        <strain evidence="3 4">ATSB10</strain>
    </source>
</reference>
<dbReference type="RefSeq" id="WP_063673058.1">
    <property type="nucleotide sequence ID" value="NZ_CP014841.1"/>
</dbReference>
<evidence type="ECO:0000256" key="1">
    <source>
        <dbReference type="SAM" id="MobiDB-lite"/>
    </source>
</evidence>
<protein>
    <recommendedName>
        <fullName evidence="5">Lipoprotein</fullName>
    </recommendedName>
</protein>
<proteinExistence type="predicted"/>
<feature type="compositionally biased region" description="Basic and acidic residues" evidence="1">
    <location>
        <begin position="145"/>
        <end position="155"/>
    </location>
</feature>
<accession>A0A160N2T3</accession>
<dbReference type="InterPro" id="IPR045500">
    <property type="entry name" value="DUF6491"/>
</dbReference>
<name>A0A160N2T3_9GAMM</name>
<keyword evidence="4" id="KW-1185">Reference proteome</keyword>
<organism evidence="3 4">
    <name type="scientific">Dyella thiooxydans</name>
    <dbReference type="NCBI Taxonomy" id="445710"/>
    <lineage>
        <taxon>Bacteria</taxon>
        <taxon>Pseudomonadati</taxon>
        <taxon>Pseudomonadota</taxon>
        <taxon>Gammaproteobacteria</taxon>
        <taxon>Lysobacterales</taxon>
        <taxon>Rhodanobacteraceae</taxon>
        <taxon>Dyella</taxon>
    </lineage>
</organism>
<dbReference type="PATRIC" id="fig|445710.3.peg.2485"/>
<evidence type="ECO:0008006" key="5">
    <source>
        <dbReference type="Google" id="ProtNLM"/>
    </source>
</evidence>
<dbReference type="STRING" id="445710.ATSB10_24900"/>